<dbReference type="Gene3D" id="1.10.510.10">
    <property type="entry name" value="Transferase(Phosphotransferase) domain 1"/>
    <property type="match status" value="1"/>
</dbReference>
<dbReference type="PANTHER" id="PTHR11476">
    <property type="entry name" value="HISTIDYL-TRNA SYNTHETASE"/>
    <property type="match status" value="1"/>
</dbReference>
<evidence type="ECO:0000256" key="1">
    <source>
        <dbReference type="ARBA" id="ARBA00022741"/>
    </source>
</evidence>
<dbReference type="PROSITE" id="PS00107">
    <property type="entry name" value="PROTEIN_KINASE_ATP"/>
    <property type="match status" value="1"/>
</dbReference>
<proteinExistence type="predicted"/>
<dbReference type="GO" id="GO:0032543">
    <property type="term" value="P:mitochondrial translation"/>
    <property type="evidence" value="ECO:0007669"/>
    <property type="project" value="TreeGrafter"/>
</dbReference>
<dbReference type="SUPFAM" id="SSF56112">
    <property type="entry name" value="Protein kinase-like (PK-like)"/>
    <property type="match status" value="1"/>
</dbReference>
<dbReference type="PANTHER" id="PTHR11476:SF10">
    <property type="entry name" value="NON-SPECIFIC SERINE_THREONINE PROTEIN KINASE"/>
    <property type="match status" value="1"/>
</dbReference>
<dbReference type="GO" id="GO:0005829">
    <property type="term" value="C:cytosol"/>
    <property type="evidence" value="ECO:0007669"/>
    <property type="project" value="TreeGrafter"/>
</dbReference>
<dbReference type="GO" id="GO:0005524">
    <property type="term" value="F:ATP binding"/>
    <property type="evidence" value="ECO:0007669"/>
    <property type="project" value="UniProtKB-UniRule"/>
</dbReference>
<evidence type="ECO:0000256" key="3">
    <source>
        <dbReference type="ARBA" id="ARBA00022917"/>
    </source>
</evidence>
<dbReference type="GO" id="GO:0005739">
    <property type="term" value="C:mitochondrion"/>
    <property type="evidence" value="ECO:0007669"/>
    <property type="project" value="TreeGrafter"/>
</dbReference>
<gene>
    <name evidence="6" type="ORF">RJ640_006537</name>
</gene>
<keyword evidence="3" id="KW-0648">Protein biosynthesis</keyword>
<dbReference type="InterPro" id="IPR011009">
    <property type="entry name" value="Kinase-like_dom_sf"/>
</dbReference>
<dbReference type="Gene3D" id="3.30.200.20">
    <property type="entry name" value="Phosphorylase Kinase, domain 1"/>
    <property type="match status" value="1"/>
</dbReference>
<dbReference type="InterPro" id="IPR045864">
    <property type="entry name" value="aa-tRNA-synth_II/BPL/LPL"/>
</dbReference>
<reference evidence="6" key="1">
    <citation type="submission" date="2022-12" db="EMBL/GenBank/DDBJ databases">
        <title>Draft genome assemblies for two species of Escallonia (Escalloniales).</title>
        <authorList>
            <person name="Chanderbali A."/>
            <person name="Dervinis C."/>
            <person name="Anghel I."/>
            <person name="Soltis D."/>
            <person name="Soltis P."/>
            <person name="Zapata F."/>
        </authorList>
    </citation>
    <scope>NUCLEOTIDE SEQUENCE</scope>
    <source>
        <strain evidence="6">UCBG92.1500</strain>
        <tissue evidence="6">Leaf</tissue>
    </source>
</reference>
<keyword evidence="7" id="KW-1185">Reference proteome</keyword>
<feature type="non-terminal residue" evidence="6">
    <location>
        <position position="1315"/>
    </location>
</feature>
<dbReference type="EMBL" id="JAVXUO010002757">
    <property type="protein sequence ID" value="KAK2970064.1"/>
    <property type="molecule type" value="Genomic_DNA"/>
</dbReference>
<dbReference type="FunFam" id="3.40.50.800:FF:000012">
    <property type="entry name" value="Histidine--tRNA ligase, cytoplasmic"/>
    <property type="match status" value="1"/>
</dbReference>
<dbReference type="InterPro" id="IPR008266">
    <property type="entry name" value="Tyr_kinase_AS"/>
</dbReference>
<evidence type="ECO:0000256" key="2">
    <source>
        <dbReference type="ARBA" id="ARBA00022840"/>
    </source>
</evidence>
<dbReference type="InterPro" id="IPR000719">
    <property type="entry name" value="Prot_kinase_dom"/>
</dbReference>
<dbReference type="PROSITE" id="PS00109">
    <property type="entry name" value="PROTEIN_KINASE_TYR"/>
    <property type="match status" value="1"/>
</dbReference>
<evidence type="ECO:0000313" key="7">
    <source>
        <dbReference type="Proteomes" id="UP001187471"/>
    </source>
</evidence>
<dbReference type="CDD" id="cd14046">
    <property type="entry name" value="STKc_EIF2AK4_GCN2_rpt2"/>
    <property type="match status" value="1"/>
</dbReference>
<evidence type="ECO:0000256" key="4">
    <source>
        <dbReference type="PROSITE-ProRule" id="PRU10141"/>
    </source>
</evidence>
<dbReference type="GO" id="GO:0003723">
    <property type="term" value="F:RNA binding"/>
    <property type="evidence" value="ECO:0007669"/>
    <property type="project" value="TreeGrafter"/>
</dbReference>
<feature type="domain" description="Protein kinase" evidence="5">
    <location>
        <begin position="320"/>
        <end position="710"/>
    </location>
</feature>
<evidence type="ECO:0000259" key="5">
    <source>
        <dbReference type="PROSITE" id="PS50011"/>
    </source>
</evidence>
<dbReference type="InterPro" id="IPR041715">
    <property type="entry name" value="HisRS-like_core"/>
</dbReference>
<dbReference type="GO" id="GO:0006427">
    <property type="term" value="P:histidyl-tRNA aminoacylation"/>
    <property type="evidence" value="ECO:0007669"/>
    <property type="project" value="TreeGrafter"/>
</dbReference>
<dbReference type="InterPro" id="IPR036621">
    <property type="entry name" value="Anticodon-bd_dom_sf"/>
</dbReference>
<keyword evidence="2 4" id="KW-0067">ATP-binding</keyword>
<keyword evidence="1 4" id="KW-0547">Nucleotide-binding</keyword>
<dbReference type="PROSITE" id="PS50011">
    <property type="entry name" value="PROTEIN_KINASE_DOM"/>
    <property type="match status" value="1"/>
</dbReference>
<dbReference type="Gene3D" id="3.30.930.10">
    <property type="entry name" value="Bira Bifunctional Protein, Domain 2"/>
    <property type="match status" value="1"/>
</dbReference>
<dbReference type="InterPro" id="IPR017441">
    <property type="entry name" value="Protein_kinase_ATP_BS"/>
</dbReference>
<sequence length="1315" mass="148807">VLCQPTDRNSQLSQNDMEVSLDKNFTSRGPFVYGFIDLFVGSGESWRWGLAMEERGGIDPTKQPNTIDRSRNVHEILEKKIDQNVKLLVTQDMKQSSVPKPTAKLQIVEEKSEDENRNADSSRSLSAESAGSISVSEVKMMLGSLLFGFFISNDNFHVKFILHMVEFMLGFPCATLGFFGLDPYLEDSFLEEDLGETDDYDLGSEHPESMSSASVISDHMSQTMEKDLVLAHLLRIACTPKGPLADALPEITSELYNLGIFSERVRDLATKPSSLFDRTFDHVFREHMVSTKISQFWKTASDFGGQNSSSSQSSRYLNDFEELQPLGHGGFGHVVLCKNKLDGRQYAIKKIRLKDKSLPVNDRILRDCLRIVHVLCNLFAHPLFRVLREVATLSRLQHQHVVRYYQAWFETGVAGSYGDGALGSKTAMSSTFSYKDSSSADLSGHENKLESTYLYIQMEYCPRQQKSGSWERFGEDIGCLFHCRTLRQMFESYSHLDKELAWHLSRQIVEGLAHIHGQGIIHRDLTPNNIFFDARNDIKIGDFGLGWFLLPFNFVALNVLCFANDHESMIQSLAPVIGEDSITWLNSKFLKLEQQLEQDLDPAETIGVSVDGTGQVGTYFYTAPEIELGWPKINEKADMYSLGIVFLELWHPFSTAMERHIVLSDLKQKGELPSDWVAEYPEQASLLRRLMSPSPSNRPSATELLQHAFPPRMEYELLDSILRTMHTSEDRSIHDKVVNAIFDENMLSTNDIYERGVSAKLVSNDTSSIQYTEVATEIRDQLVDVTTKVFRQHCAKRLEIVPIRLCGDCQQLDRNAVKLLTNGGDMIELCQELRFPFKSSFKRYEISSVYRRAIGHSPPNRYLQVTVHVGDFDIIGGASALTEAEAIKAAMDIVARCFHPESCDIHLNHGNLLEAIWSWVGIKADHRKKVAELLSLLGSLRPQSSERKSKWVVVRRQLQQCHDASTNEATTSCKPANPGLKIRSIDQIIPPASAELTYLISLARLRADTADSSKFQKLLQERELNLAEAAVNRLQTVGLRFCGVADQALPRLRGALPADILTRRALDQLSELFSFLRIWRIDKHVFIDPLMPPMESYHRDLFFQIYSRKENNPGTLVEGTLLAVGGRYDYLLHNFWDSEHKSNPPGAVGTSVALETIIQHSSLDIKPFSNDASFSVLICSRGGGGLLDERMELAAELWEENIKAEFVAVFDPSLTEQYEYANDHDIKCLVIITDTSVSQKSSVKVLAFANLRLDDDLSLPWARNSEALFIFIVMIVFVLVRHLELKREKEVERENLVKFLSEAMETQFRNPSMWV</sequence>
<dbReference type="SUPFAM" id="SSF52954">
    <property type="entry name" value="Class II aaRS ABD-related"/>
    <property type="match status" value="1"/>
</dbReference>
<name>A0AA88U3R3_9ASTE</name>
<comment type="caution">
    <text evidence="6">The sequence shown here is derived from an EMBL/GenBank/DDBJ whole genome shotgun (WGS) entry which is preliminary data.</text>
</comment>
<organism evidence="6 7">
    <name type="scientific">Escallonia rubra</name>
    <dbReference type="NCBI Taxonomy" id="112253"/>
    <lineage>
        <taxon>Eukaryota</taxon>
        <taxon>Viridiplantae</taxon>
        <taxon>Streptophyta</taxon>
        <taxon>Embryophyta</taxon>
        <taxon>Tracheophyta</taxon>
        <taxon>Spermatophyta</taxon>
        <taxon>Magnoliopsida</taxon>
        <taxon>eudicotyledons</taxon>
        <taxon>Gunneridae</taxon>
        <taxon>Pentapetalae</taxon>
        <taxon>asterids</taxon>
        <taxon>campanulids</taxon>
        <taxon>Escalloniales</taxon>
        <taxon>Escalloniaceae</taxon>
        <taxon>Escallonia</taxon>
    </lineage>
</organism>
<dbReference type="Gene3D" id="3.40.50.800">
    <property type="entry name" value="Anticodon-binding domain"/>
    <property type="match status" value="1"/>
</dbReference>
<protein>
    <recommendedName>
        <fullName evidence="5">Protein kinase domain-containing protein</fullName>
    </recommendedName>
</protein>
<accession>A0AA88U3R3</accession>
<dbReference type="SUPFAM" id="SSF55681">
    <property type="entry name" value="Class II aaRS and biotin synthetases"/>
    <property type="match status" value="1"/>
</dbReference>
<dbReference type="Pfam" id="PF13393">
    <property type="entry name" value="tRNA-synt_His"/>
    <property type="match status" value="1"/>
</dbReference>
<dbReference type="GO" id="GO:0004672">
    <property type="term" value="F:protein kinase activity"/>
    <property type="evidence" value="ECO:0007669"/>
    <property type="project" value="InterPro"/>
</dbReference>
<dbReference type="GO" id="GO:0004821">
    <property type="term" value="F:histidine-tRNA ligase activity"/>
    <property type="evidence" value="ECO:0007669"/>
    <property type="project" value="TreeGrafter"/>
</dbReference>
<feature type="binding site" evidence="4">
    <location>
        <position position="350"/>
    </location>
    <ligand>
        <name>ATP</name>
        <dbReference type="ChEBI" id="CHEBI:30616"/>
    </ligand>
</feature>
<dbReference type="Proteomes" id="UP001187471">
    <property type="component" value="Unassembled WGS sequence"/>
</dbReference>
<evidence type="ECO:0000313" key="6">
    <source>
        <dbReference type="EMBL" id="KAK2970064.1"/>
    </source>
</evidence>
<dbReference type="Pfam" id="PF00069">
    <property type="entry name" value="Pkinase"/>
    <property type="match status" value="2"/>
</dbReference>